<gene>
    <name evidence="2" type="ORF">GCM10007315_02650</name>
</gene>
<evidence type="ECO:0000256" key="1">
    <source>
        <dbReference type="SAM" id="MobiDB-lite"/>
    </source>
</evidence>
<name>A0A918WEY8_9RHOB</name>
<feature type="region of interest" description="Disordered" evidence="1">
    <location>
        <begin position="1"/>
        <end position="21"/>
    </location>
</feature>
<protein>
    <recommendedName>
        <fullName evidence="4">BrnA antitoxin family protein</fullName>
    </recommendedName>
</protein>
<evidence type="ECO:0000313" key="3">
    <source>
        <dbReference type="Proteomes" id="UP000638981"/>
    </source>
</evidence>
<dbReference type="AlphaFoldDB" id="A0A918WEY8"/>
<reference evidence="2" key="1">
    <citation type="journal article" date="2014" name="Int. J. Syst. Evol. Microbiol.">
        <title>Complete genome sequence of Corynebacterium casei LMG S-19264T (=DSM 44701T), isolated from a smear-ripened cheese.</title>
        <authorList>
            <consortium name="US DOE Joint Genome Institute (JGI-PGF)"/>
            <person name="Walter F."/>
            <person name="Albersmeier A."/>
            <person name="Kalinowski J."/>
            <person name="Ruckert C."/>
        </authorList>
    </citation>
    <scope>NUCLEOTIDE SEQUENCE</scope>
    <source>
        <strain evidence="2">KCTC 23310</strain>
    </source>
</reference>
<evidence type="ECO:0000313" key="2">
    <source>
        <dbReference type="EMBL" id="GHC44845.1"/>
    </source>
</evidence>
<dbReference type="Proteomes" id="UP000638981">
    <property type="component" value="Unassembled WGS sequence"/>
</dbReference>
<dbReference type="EMBL" id="BMYJ01000001">
    <property type="protein sequence ID" value="GHC44845.1"/>
    <property type="molecule type" value="Genomic_DNA"/>
</dbReference>
<keyword evidence="3" id="KW-1185">Reference proteome</keyword>
<organism evidence="2 3">
    <name type="scientific">Neogemmobacter tilapiae</name>
    <dbReference type="NCBI Taxonomy" id="875041"/>
    <lineage>
        <taxon>Bacteria</taxon>
        <taxon>Pseudomonadati</taxon>
        <taxon>Pseudomonadota</taxon>
        <taxon>Alphaproteobacteria</taxon>
        <taxon>Rhodobacterales</taxon>
        <taxon>Paracoccaceae</taxon>
        <taxon>Neogemmobacter</taxon>
    </lineage>
</organism>
<proteinExistence type="predicted"/>
<dbReference type="InterPro" id="IPR025528">
    <property type="entry name" value="BrnA_antitoxin"/>
</dbReference>
<comment type="caution">
    <text evidence="2">The sequence shown here is derived from an EMBL/GenBank/DDBJ whole genome shotgun (WGS) entry which is preliminary data.</text>
</comment>
<evidence type="ECO:0008006" key="4">
    <source>
        <dbReference type="Google" id="ProtNLM"/>
    </source>
</evidence>
<accession>A0A918WEY8</accession>
<reference evidence="2" key="2">
    <citation type="submission" date="2020-09" db="EMBL/GenBank/DDBJ databases">
        <authorList>
            <person name="Sun Q."/>
            <person name="Kim S."/>
        </authorList>
    </citation>
    <scope>NUCLEOTIDE SEQUENCE</scope>
    <source>
        <strain evidence="2">KCTC 23310</strain>
    </source>
</reference>
<dbReference type="RefSeq" id="WP_189409663.1">
    <property type="nucleotide sequence ID" value="NZ_BMYJ01000001.1"/>
</dbReference>
<sequence>MADLKDSPTGQKVRLPTPEEDAEINKGIAQDPDARELDDVWFAAAKPVWEFPDLVKTLQKHGYLGRPPMPPEQRKQRVTLHLDPDILAALKADGKGWQTRANAALRRALGLDA</sequence>
<dbReference type="Pfam" id="PF14384">
    <property type="entry name" value="BrnA_antitoxin"/>
    <property type="match status" value="1"/>
</dbReference>